<proteinExistence type="predicted"/>
<organism evidence="4 5">
    <name type="scientific">Rhipicephalus microplus</name>
    <name type="common">Cattle tick</name>
    <name type="synonym">Boophilus microplus</name>
    <dbReference type="NCBI Taxonomy" id="6941"/>
    <lineage>
        <taxon>Eukaryota</taxon>
        <taxon>Metazoa</taxon>
        <taxon>Ecdysozoa</taxon>
        <taxon>Arthropoda</taxon>
        <taxon>Chelicerata</taxon>
        <taxon>Arachnida</taxon>
        <taxon>Acari</taxon>
        <taxon>Parasitiformes</taxon>
        <taxon>Ixodida</taxon>
        <taxon>Ixodoidea</taxon>
        <taxon>Ixodidae</taxon>
        <taxon>Rhipicephalinae</taxon>
        <taxon>Rhipicephalus</taxon>
        <taxon>Boophilus</taxon>
    </lineage>
</organism>
<dbReference type="Proteomes" id="UP000821866">
    <property type="component" value="Chromosome 8"/>
</dbReference>
<dbReference type="GO" id="GO:0003676">
    <property type="term" value="F:nucleic acid binding"/>
    <property type="evidence" value="ECO:0007669"/>
    <property type="project" value="InterPro"/>
</dbReference>
<keyword evidence="1" id="KW-0479">Metal-binding</keyword>
<protein>
    <recommendedName>
        <fullName evidence="3">CCHC-type domain-containing protein</fullName>
    </recommendedName>
</protein>
<comment type="caution">
    <text evidence="4">The sequence shown here is derived from an EMBL/GenBank/DDBJ whole genome shotgun (WGS) entry which is preliminary data.</text>
</comment>
<name>A0A9J6D9E0_RHIMP</name>
<dbReference type="InterPro" id="IPR001878">
    <property type="entry name" value="Znf_CCHC"/>
</dbReference>
<feature type="region of interest" description="Disordered" evidence="2">
    <location>
        <begin position="184"/>
        <end position="203"/>
    </location>
</feature>
<reference evidence="4" key="2">
    <citation type="submission" date="2021-09" db="EMBL/GenBank/DDBJ databases">
        <authorList>
            <person name="Jia N."/>
            <person name="Wang J."/>
            <person name="Shi W."/>
            <person name="Du L."/>
            <person name="Sun Y."/>
            <person name="Zhan W."/>
            <person name="Jiang J."/>
            <person name="Wang Q."/>
            <person name="Zhang B."/>
            <person name="Ji P."/>
            <person name="Sakyi L.B."/>
            <person name="Cui X."/>
            <person name="Yuan T."/>
            <person name="Jiang B."/>
            <person name="Yang W."/>
            <person name="Lam T.T.-Y."/>
            <person name="Chang Q."/>
            <person name="Ding S."/>
            <person name="Wang X."/>
            <person name="Zhu J."/>
            <person name="Ruan X."/>
            <person name="Zhao L."/>
            <person name="Wei J."/>
            <person name="Que T."/>
            <person name="Du C."/>
            <person name="Cheng J."/>
            <person name="Dai P."/>
            <person name="Han X."/>
            <person name="Huang E."/>
            <person name="Gao Y."/>
            <person name="Liu J."/>
            <person name="Shao H."/>
            <person name="Ye R."/>
            <person name="Li L."/>
            <person name="Wei W."/>
            <person name="Wang X."/>
            <person name="Wang C."/>
            <person name="Huo Q."/>
            <person name="Li W."/>
            <person name="Guo W."/>
            <person name="Chen H."/>
            <person name="Chen S."/>
            <person name="Zhou L."/>
            <person name="Zhou L."/>
            <person name="Ni X."/>
            <person name="Tian J."/>
            <person name="Zhou Y."/>
            <person name="Sheng Y."/>
            <person name="Liu T."/>
            <person name="Pan Y."/>
            <person name="Xia L."/>
            <person name="Li J."/>
            <person name="Zhao F."/>
            <person name="Cao W."/>
        </authorList>
    </citation>
    <scope>NUCLEOTIDE SEQUENCE</scope>
    <source>
        <strain evidence="4">Rmic-2018</strain>
        <tissue evidence="4">Larvae</tissue>
    </source>
</reference>
<evidence type="ECO:0000256" key="1">
    <source>
        <dbReference type="PROSITE-ProRule" id="PRU00047"/>
    </source>
</evidence>
<keyword evidence="5" id="KW-1185">Reference proteome</keyword>
<evidence type="ECO:0000259" key="3">
    <source>
        <dbReference type="PROSITE" id="PS50158"/>
    </source>
</evidence>
<sequence length="203" mass="22743">MIRQIVHEELGRCDAVNPPRAPAISTSPPYNAMCVAVGATLYDVPQSKAPEPPTDSLHQRCGFQNASHQPLRMVSSWDDDGHMAPHGRFGDVREAPVCYNCSFRGHVARFCGQRCHPQQHYYERSSAYSRQNRWRGGMRSIRDAYVGGGFQQTTHSDTHVGRNFRRKLRNDSPSFMRSLTLPTTRGFCSPSSGRRVTSPPPGN</sequence>
<dbReference type="PROSITE" id="PS50158">
    <property type="entry name" value="ZF_CCHC"/>
    <property type="match status" value="1"/>
</dbReference>
<dbReference type="AlphaFoldDB" id="A0A9J6D9E0"/>
<feature type="domain" description="CCHC-type" evidence="3">
    <location>
        <begin position="98"/>
        <end position="111"/>
    </location>
</feature>
<keyword evidence="1" id="KW-0863">Zinc-finger</keyword>
<gene>
    <name evidence="4" type="ORF">HPB51_012083</name>
</gene>
<dbReference type="GO" id="GO:0008270">
    <property type="term" value="F:zinc ion binding"/>
    <property type="evidence" value="ECO:0007669"/>
    <property type="project" value="UniProtKB-KW"/>
</dbReference>
<evidence type="ECO:0000313" key="5">
    <source>
        <dbReference type="Proteomes" id="UP000821866"/>
    </source>
</evidence>
<keyword evidence="1" id="KW-0862">Zinc</keyword>
<evidence type="ECO:0000313" key="4">
    <source>
        <dbReference type="EMBL" id="KAH8018764.1"/>
    </source>
</evidence>
<accession>A0A9J6D9E0</accession>
<reference evidence="4" key="1">
    <citation type="journal article" date="2020" name="Cell">
        <title>Large-Scale Comparative Analyses of Tick Genomes Elucidate Their Genetic Diversity and Vector Capacities.</title>
        <authorList>
            <consortium name="Tick Genome and Microbiome Consortium (TIGMIC)"/>
            <person name="Jia N."/>
            <person name="Wang J."/>
            <person name="Shi W."/>
            <person name="Du L."/>
            <person name="Sun Y."/>
            <person name="Zhan W."/>
            <person name="Jiang J.F."/>
            <person name="Wang Q."/>
            <person name="Zhang B."/>
            <person name="Ji P."/>
            <person name="Bell-Sakyi L."/>
            <person name="Cui X.M."/>
            <person name="Yuan T.T."/>
            <person name="Jiang B.G."/>
            <person name="Yang W.F."/>
            <person name="Lam T.T."/>
            <person name="Chang Q.C."/>
            <person name="Ding S.J."/>
            <person name="Wang X.J."/>
            <person name="Zhu J.G."/>
            <person name="Ruan X.D."/>
            <person name="Zhao L."/>
            <person name="Wei J.T."/>
            <person name="Ye R.Z."/>
            <person name="Que T.C."/>
            <person name="Du C.H."/>
            <person name="Zhou Y.H."/>
            <person name="Cheng J.X."/>
            <person name="Dai P.F."/>
            <person name="Guo W.B."/>
            <person name="Han X.H."/>
            <person name="Huang E.J."/>
            <person name="Li L.F."/>
            <person name="Wei W."/>
            <person name="Gao Y.C."/>
            <person name="Liu J.Z."/>
            <person name="Shao H.Z."/>
            <person name="Wang X."/>
            <person name="Wang C.C."/>
            <person name="Yang T.C."/>
            <person name="Huo Q.B."/>
            <person name="Li W."/>
            <person name="Chen H.Y."/>
            <person name="Chen S.E."/>
            <person name="Zhou L.G."/>
            <person name="Ni X.B."/>
            <person name="Tian J.H."/>
            <person name="Sheng Y."/>
            <person name="Liu T."/>
            <person name="Pan Y.S."/>
            <person name="Xia L.Y."/>
            <person name="Li J."/>
            <person name="Zhao F."/>
            <person name="Cao W.C."/>
        </authorList>
    </citation>
    <scope>NUCLEOTIDE SEQUENCE</scope>
    <source>
        <strain evidence="4">Rmic-2018</strain>
    </source>
</reference>
<evidence type="ECO:0000256" key="2">
    <source>
        <dbReference type="SAM" id="MobiDB-lite"/>
    </source>
</evidence>
<dbReference type="EMBL" id="JABSTU010000010">
    <property type="protein sequence ID" value="KAH8018764.1"/>
    <property type="molecule type" value="Genomic_DNA"/>
</dbReference>